<feature type="region of interest" description="Disordered" evidence="1">
    <location>
        <begin position="84"/>
        <end position="107"/>
    </location>
</feature>
<dbReference type="Proteomes" id="UP001432322">
    <property type="component" value="Unassembled WGS sequence"/>
</dbReference>
<evidence type="ECO:0000313" key="3">
    <source>
        <dbReference type="Proteomes" id="UP001432322"/>
    </source>
</evidence>
<feature type="compositionally biased region" description="Basic and acidic residues" evidence="1">
    <location>
        <begin position="136"/>
        <end position="148"/>
    </location>
</feature>
<feature type="region of interest" description="Disordered" evidence="1">
    <location>
        <begin position="1"/>
        <end position="34"/>
    </location>
</feature>
<keyword evidence="3" id="KW-1185">Reference proteome</keyword>
<sequence>MASSAVIYHDEPARQNHRHGSRSRSTYVQARSGPRVRVITQGEETIIQCTDSPVSPAKSLHEEGSGMVYLDDIALLQRGYINRSSVRTRNSPQATPASEPIKSQDSPISLAELESRGLLINGKVVYTVPRGTKYSKNSESKRATRVEESSSGSSYSSTSRSFDSGSDHSSVASVATLVNDSKKPTIPTGDLRRMPDGTVVEKFDLKKGGVRYQLETNERITTIQKNKRGGSVIFSTLKGQ</sequence>
<accession>A0AAV5W4Z5</accession>
<reference evidence="2" key="1">
    <citation type="submission" date="2023-10" db="EMBL/GenBank/DDBJ databases">
        <title>Genome assembly of Pristionchus species.</title>
        <authorList>
            <person name="Yoshida K."/>
            <person name="Sommer R.J."/>
        </authorList>
    </citation>
    <scope>NUCLEOTIDE SEQUENCE</scope>
    <source>
        <strain evidence="2">RS5133</strain>
    </source>
</reference>
<evidence type="ECO:0000256" key="1">
    <source>
        <dbReference type="SAM" id="MobiDB-lite"/>
    </source>
</evidence>
<proteinExistence type="predicted"/>
<protein>
    <submittedName>
        <fullName evidence="2">Uncharacterized protein</fullName>
    </submittedName>
</protein>
<name>A0AAV5W4Z5_9BILA</name>
<feature type="compositionally biased region" description="Low complexity" evidence="1">
    <location>
        <begin position="149"/>
        <end position="168"/>
    </location>
</feature>
<comment type="caution">
    <text evidence="2">The sequence shown here is derived from an EMBL/GenBank/DDBJ whole genome shotgun (WGS) entry which is preliminary data.</text>
</comment>
<evidence type="ECO:0000313" key="2">
    <source>
        <dbReference type="EMBL" id="GMT26072.1"/>
    </source>
</evidence>
<dbReference type="EMBL" id="BTSY01000004">
    <property type="protein sequence ID" value="GMT26072.1"/>
    <property type="molecule type" value="Genomic_DNA"/>
</dbReference>
<organism evidence="2 3">
    <name type="scientific">Pristionchus fissidentatus</name>
    <dbReference type="NCBI Taxonomy" id="1538716"/>
    <lineage>
        <taxon>Eukaryota</taxon>
        <taxon>Metazoa</taxon>
        <taxon>Ecdysozoa</taxon>
        <taxon>Nematoda</taxon>
        <taxon>Chromadorea</taxon>
        <taxon>Rhabditida</taxon>
        <taxon>Rhabditina</taxon>
        <taxon>Diplogasteromorpha</taxon>
        <taxon>Diplogasteroidea</taxon>
        <taxon>Neodiplogasteridae</taxon>
        <taxon>Pristionchus</taxon>
    </lineage>
</organism>
<gene>
    <name evidence="2" type="ORF">PFISCL1PPCAC_17369</name>
</gene>
<feature type="region of interest" description="Disordered" evidence="1">
    <location>
        <begin position="133"/>
        <end position="168"/>
    </location>
</feature>
<dbReference type="AlphaFoldDB" id="A0AAV5W4Z5"/>